<accession>A0ABQ2IIK1</accession>
<name>A0ABQ2IIK1_9MICO</name>
<protein>
    <submittedName>
        <fullName evidence="1">Uncharacterized protein</fullName>
    </submittedName>
</protein>
<gene>
    <name evidence="1" type="ORF">GCM10009721_41240</name>
</gene>
<dbReference type="EMBL" id="BMNZ01000011">
    <property type="protein sequence ID" value="GGN09125.1"/>
    <property type="molecule type" value="Genomic_DNA"/>
</dbReference>
<dbReference type="InterPro" id="IPR029063">
    <property type="entry name" value="SAM-dependent_MTases_sf"/>
</dbReference>
<dbReference type="RefSeq" id="WP_052359036.1">
    <property type="nucleotide sequence ID" value="NZ_BMNZ01000011.1"/>
</dbReference>
<dbReference type="SUPFAM" id="SSF53335">
    <property type="entry name" value="S-adenosyl-L-methionine-dependent methyltransferases"/>
    <property type="match status" value="1"/>
</dbReference>
<dbReference type="Pfam" id="PF13489">
    <property type="entry name" value="Methyltransf_23"/>
    <property type="match status" value="1"/>
</dbReference>
<sequence>MQPQQQDVYVDNARLDVSPFIPAGATRVLDVGCGSGGFGPTLRRVLGEGATVVGLEAVPSQAAAAREGHGFDEVVAGYFPEALDGRTGSFDAIFFNDVLEHIVDPWSVLREVPRFLSAGGQVIAAIPSIQYAPVVLKLLRGRWDYVDQGTLDRTHVRFFTKATMVEMFESCGYEVLSCTGANTMGRRWAASGNPLLRAAARVVPIPFGNMRFVHFVVVARPRR</sequence>
<dbReference type="PANTHER" id="PTHR43861">
    <property type="entry name" value="TRANS-ACONITATE 2-METHYLTRANSFERASE-RELATED"/>
    <property type="match status" value="1"/>
</dbReference>
<proteinExistence type="predicted"/>
<dbReference type="CDD" id="cd02440">
    <property type="entry name" value="AdoMet_MTases"/>
    <property type="match status" value="1"/>
</dbReference>
<evidence type="ECO:0000313" key="2">
    <source>
        <dbReference type="Proteomes" id="UP000623461"/>
    </source>
</evidence>
<keyword evidence="2" id="KW-1185">Reference proteome</keyword>
<dbReference type="Proteomes" id="UP000623461">
    <property type="component" value="Unassembled WGS sequence"/>
</dbReference>
<reference evidence="2" key="1">
    <citation type="journal article" date="2019" name="Int. J. Syst. Evol. Microbiol.">
        <title>The Global Catalogue of Microorganisms (GCM) 10K type strain sequencing project: providing services to taxonomists for standard genome sequencing and annotation.</title>
        <authorList>
            <consortium name="The Broad Institute Genomics Platform"/>
            <consortium name="The Broad Institute Genome Sequencing Center for Infectious Disease"/>
            <person name="Wu L."/>
            <person name="Ma J."/>
        </authorList>
    </citation>
    <scope>NUCLEOTIDE SEQUENCE [LARGE SCALE GENOMIC DNA]</scope>
    <source>
        <strain evidence="2">JCM 1365</strain>
    </source>
</reference>
<dbReference type="Gene3D" id="3.40.50.150">
    <property type="entry name" value="Vaccinia Virus protein VP39"/>
    <property type="match status" value="1"/>
</dbReference>
<organism evidence="1 2">
    <name type="scientific">Terrabacter tumescens</name>
    <dbReference type="NCBI Taxonomy" id="60443"/>
    <lineage>
        <taxon>Bacteria</taxon>
        <taxon>Bacillati</taxon>
        <taxon>Actinomycetota</taxon>
        <taxon>Actinomycetes</taxon>
        <taxon>Micrococcales</taxon>
        <taxon>Intrasporangiaceae</taxon>
        <taxon>Terrabacter</taxon>
    </lineage>
</organism>
<evidence type="ECO:0000313" key="1">
    <source>
        <dbReference type="EMBL" id="GGN09125.1"/>
    </source>
</evidence>
<comment type="caution">
    <text evidence="1">The sequence shown here is derived from an EMBL/GenBank/DDBJ whole genome shotgun (WGS) entry which is preliminary data.</text>
</comment>